<name>A0A516PVC6_9ACTN</name>
<evidence type="ECO:0000256" key="5">
    <source>
        <dbReference type="ARBA" id="ARBA00023163"/>
    </source>
</evidence>
<evidence type="ECO:0000313" key="10">
    <source>
        <dbReference type="Proteomes" id="UP000319263"/>
    </source>
</evidence>
<dbReference type="Gene3D" id="1.10.10.10">
    <property type="entry name" value="Winged helix-like DNA-binding domain superfamily/Winged helix DNA-binding domain"/>
    <property type="match status" value="1"/>
</dbReference>
<sequence>MIISRTLGHPVEKSPKMSSSYRGRAFDRQQRILHHVRSEGRAVVSEIADLFAISPATLRRDLRTLEAQRLIVRSYGAFYPTDIGRHETPVIHRRKARTEERLAIAEAAVSLMADVETVFLDEGALPEDLVAPMGKLQRLTVVTRSLTVAAELGRQTDHDVIVVGGRLRPTTMGTVDRWATDMLAELNVDLAIMGANGVSLERGLTTPDPAVAQAKAAAMVAARQSALLCEHTRFGVTAFAKFADVSELTWIVTGTRLSRTTAQRYSAEGPRVLRV</sequence>
<dbReference type="SUPFAM" id="SSF100950">
    <property type="entry name" value="NagB/RpiA/CoA transferase-like"/>
    <property type="match status" value="1"/>
</dbReference>
<dbReference type="KEGG" id="mik:FOE78_02290"/>
<comment type="function">
    <text evidence="6">Repressor of the lactose catabolism operon. Galactose-6-phosphate is the inducer.</text>
</comment>
<proteinExistence type="predicted"/>
<keyword evidence="5" id="KW-0804">Transcription</keyword>
<dbReference type="AlphaFoldDB" id="A0A516PVC6"/>
<keyword evidence="4" id="KW-0238">DNA-binding</keyword>
<evidence type="ECO:0000259" key="8">
    <source>
        <dbReference type="PROSITE" id="PS51000"/>
    </source>
</evidence>
<evidence type="ECO:0000256" key="1">
    <source>
        <dbReference type="ARBA" id="ARBA00021390"/>
    </source>
</evidence>
<dbReference type="OrthoDB" id="7688673at2"/>
<feature type="region of interest" description="Disordered" evidence="7">
    <location>
        <begin position="1"/>
        <end position="20"/>
    </location>
</feature>
<protein>
    <recommendedName>
        <fullName evidence="1">Lactose phosphotransferase system repressor</fullName>
    </recommendedName>
</protein>
<dbReference type="InterPro" id="IPR018356">
    <property type="entry name" value="Tscrpt_reg_HTH_DeoR_CS"/>
</dbReference>
<dbReference type="GO" id="GO:0003677">
    <property type="term" value="F:DNA binding"/>
    <property type="evidence" value="ECO:0007669"/>
    <property type="project" value="UniProtKB-KW"/>
</dbReference>
<evidence type="ECO:0000256" key="2">
    <source>
        <dbReference type="ARBA" id="ARBA00022491"/>
    </source>
</evidence>
<dbReference type="PANTHER" id="PTHR30363">
    <property type="entry name" value="HTH-TYPE TRANSCRIPTIONAL REGULATOR SRLR-RELATED"/>
    <property type="match status" value="1"/>
</dbReference>
<reference evidence="9 10" key="1">
    <citation type="submission" date="2019-07" db="EMBL/GenBank/DDBJ databases">
        <title>Microlunatus dokdonensis sp. nov. isolated from the rhizospheric soil of the wild plant Elymus tsukushiensis.</title>
        <authorList>
            <person name="Ghim S.-Y."/>
            <person name="Hwang Y.-J."/>
            <person name="Son J.-S."/>
            <person name="Shin J.-H."/>
        </authorList>
    </citation>
    <scope>NUCLEOTIDE SEQUENCE [LARGE SCALE GENOMIC DNA]</scope>
    <source>
        <strain evidence="9 10">KUDC0627</strain>
    </source>
</reference>
<dbReference type="RefSeq" id="WP_143984886.1">
    <property type="nucleotide sequence ID" value="NZ_CP041692.1"/>
</dbReference>
<dbReference type="SMART" id="SM00420">
    <property type="entry name" value="HTH_DEOR"/>
    <property type="match status" value="1"/>
</dbReference>
<organism evidence="9 10">
    <name type="scientific">Microlunatus elymi</name>
    <dbReference type="NCBI Taxonomy" id="2596828"/>
    <lineage>
        <taxon>Bacteria</taxon>
        <taxon>Bacillati</taxon>
        <taxon>Actinomycetota</taxon>
        <taxon>Actinomycetes</taxon>
        <taxon>Propionibacteriales</taxon>
        <taxon>Propionibacteriaceae</taxon>
        <taxon>Microlunatus</taxon>
    </lineage>
</organism>
<feature type="domain" description="HTH deoR-type" evidence="8">
    <location>
        <begin position="25"/>
        <end position="80"/>
    </location>
</feature>
<dbReference type="InterPro" id="IPR014036">
    <property type="entry name" value="DeoR-like_C"/>
</dbReference>
<dbReference type="InterPro" id="IPR036388">
    <property type="entry name" value="WH-like_DNA-bd_sf"/>
</dbReference>
<dbReference type="SMART" id="SM01134">
    <property type="entry name" value="DeoRC"/>
    <property type="match status" value="1"/>
</dbReference>
<dbReference type="PROSITE" id="PS51000">
    <property type="entry name" value="HTH_DEOR_2"/>
    <property type="match status" value="1"/>
</dbReference>
<dbReference type="SUPFAM" id="SSF46785">
    <property type="entry name" value="Winged helix' DNA-binding domain"/>
    <property type="match status" value="1"/>
</dbReference>
<evidence type="ECO:0000256" key="4">
    <source>
        <dbReference type="ARBA" id="ARBA00023125"/>
    </source>
</evidence>
<dbReference type="Proteomes" id="UP000319263">
    <property type="component" value="Chromosome"/>
</dbReference>
<keyword evidence="3" id="KW-0805">Transcription regulation</keyword>
<dbReference type="EMBL" id="CP041692">
    <property type="protein sequence ID" value="QDP94901.1"/>
    <property type="molecule type" value="Genomic_DNA"/>
</dbReference>
<dbReference type="Pfam" id="PF00455">
    <property type="entry name" value="DeoRC"/>
    <property type="match status" value="1"/>
</dbReference>
<dbReference type="PROSITE" id="PS00894">
    <property type="entry name" value="HTH_DEOR_1"/>
    <property type="match status" value="1"/>
</dbReference>
<dbReference type="Pfam" id="PF08220">
    <property type="entry name" value="HTH_DeoR"/>
    <property type="match status" value="1"/>
</dbReference>
<gene>
    <name evidence="9" type="ORF">FOE78_02290</name>
</gene>
<accession>A0A516PVC6</accession>
<dbReference type="InterPro" id="IPR037171">
    <property type="entry name" value="NagB/RpiA_transferase-like"/>
</dbReference>
<evidence type="ECO:0000256" key="7">
    <source>
        <dbReference type="SAM" id="MobiDB-lite"/>
    </source>
</evidence>
<keyword evidence="2" id="KW-0678">Repressor</keyword>
<dbReference type="GO" id="GO:0003700">
    <property type="term" value="F:DNA-binding transcription factor activity"/>
    <property type="evidence" value="ECO:0007669"/>
    <property type="project" value="InterPro"/>
</dbReference>
<dbReference type="InterPro" id="IPR036390">
    <property type="entry name" value="WH_DNA-bd_sf"/>
</dbReference>
<evidence type="ECO:0000256" key="3">
    <source>
        <dbReference type="ARBA" id="ARBA00023015"/>
    </source>
</evidence>
<dbReference type="PANTHER" id="PTHR30363:SF4">
    <property type="entry name" value="GLYCEROL-3-PHOSPHATE REGULON REPRESSOR"/>
    <property type="match status" value="1"/>
</dbReference>
<keyword evidence="10" id="KW-1185">Reference proteome</keyword>
<dbReference type="PRINTS" id="PR00037">
    <property type="entry name" value="HTHLACR"/>
</dbReference>
<evidence type="ECO:0000256" key="6">
    <source>
        <dbReference type="ARBA" id="ARBA00024937"/>
    </source>
</evidence>
<dbReference type="InterPro" id="IPR050313">
    <property type="entry name" value="Carb_Metab_HTH_regulators"/>
</dbReference>
<evidence type="ECO:0000313" key="9">
    <source>
        <dbReference type="EMBL" id="QDP94901.1"/>
    </source>
</evidence>
<dbReference type="InterPro" id="IPR001034">
    <property type="entry name" value="DeoR_HTH"/>
</dbReference>